<dbReference type="SUPFAM" id="SSF49464">
    <property type="entry name" value="Carboxypeptidase regulatory domain-like"/>
    <property type="match status" value="1"/>
</dbReference>
<dbReference type="Proteomes" id="UP000253961">
    <property type="component" value="Unassembled WGS sequence"/>
</dbReference>
<evidence type="ECO:0000256" key="2">
    <source>
        <dbReference type="ARBA" id="ARBA00022448"/>
    </source>
</evidence>
<dbReference type="Gene3D" id="2.40.170.20">
    <property type="entry name" value="TonB-dependent receptor, beta-barrel domain"/>
    <property type="match status" value="1"/>
</dbReference>
<dbReference type="AlphaFoldDB" id="A0A369Q3N2"/>
<dbReference type="GO" id="GO:0009279">
    <property type="term" value="C:cell outer membrane"/>
    <property type="evidence" value="ECO:0007669"/>
    <property type="project" value="UniProtKB-SubCell"/>
</dbReference>
<dbReference type="EMBL" id="QPKV01000002">
    <property type="protein sequence ID" value="RDC57867.1"/>
    <property type="molecule type" value="Genomic_DNA"/>
</dbReference>
<dbReference type="NCBIfam" id="TIGR04056">
    <property type="entry name" value="OMP_RagA_SusC"/>
    <property type="match status" value="1"/>
</dbReference>
<evidence type="ECO:0000256" key="7">
    <source>
        <dbReference type="PROSITE-ProRule" id="PRU01360"/>
    </source>
</evidence>
<sequence>MGIISFSYTLKDLFNMKFIKSKYIVCLLLLWASMLHVYGQQKPDESLTVKGKVLDQNNQPLPGVAISIQEDKTNKSVSTAADGTFSIDATTSDVLVFQYAGYRTLLKPAGEANNNDIKLIKALIYAGDDDNVYIPFGVRKKREVTATISTIKADDLPQIPSSSLTNVFTGRLPGLAIYPSGSQQPGYDVSSFLVRGRSSYNSNQEPLILVDGIERSFSAMDLGEIESVSVLKDAATLAWYGMYGANGVIYVKTKRGSATSTKVTVDAQAGLQAPLAIASPLDSYGYATLYNEASVNSGGAAVYSPAALQAYQDGSDPIKYPNNNFVRDFTKKVAPTQRYVASVTGGNAFIKYYTLLSAYQQGGFYKGGHNDTYDANTNFTRYNLRTNLDLHVNKNLDVALDIGGRITNLTFPNAGTANFLNTVYSTPANAFPILNPNGSYGGTSIFTASNPLAMLEAGGASTDLLRNMIATISAKQKMDGILKGLSAEVFYAYDIAGLYRSGFSQAYSTSELSSTGSYATYGTAAKVNYQGNSFSGNIRKSEFWAGFDYNRTFGKHDVKFSTRVSRANFSSFGNLDVRREGWSNRLSYNFIQRYFIDLTGSYVGSENFAPGSRYGFFPAASAGWIISDENFMKGSTGFLDFLKIRGSYGLVGNDAIGSARRFAYNDFFSRSTTGYNFGTSYTGVSGTGQLALANPYLTWEKAYKTSVGFDAKMFKQSLSISADYFHEYRKDLTTGSLLPSLLGQSLIYVNEGAAKYEGFEAGINYSKKIGQVSLNVFGNFTYNISEILAINEAANLPAYQKSIGHPISSVISPAATANTAAGYISSMLISDGIFQSQAQIDASPKQIFSRDVKPGDIKYVDQNGDGIINDLDRVRTDFNFVPKAYFGFGSSVGFKNFDINFLFQGTSGRSITIQQLVNAGNANNGYLNQFSVDRWTPSNPGAPYPRLLLSDRGNNTVNSDFWIRSGDYIRLKNVELGYSLPSSFTKKLKIGQLRFYAGGLNLLTFDKLGDLNIDPELPESGFNSSYPYMKIYSFGMNLKF</sequence>
<keyword evidence="2 7" id="KW-0813">Transport</keyword>
<organism evidence="9 10">
    <name type="scientific">Pedobacter chinensis</name>
    <dbReference type="NCBI Taxonomy" id="2282421"/>
    <lineage>
        <taxon>Bacteria</taxon>
        <taxon>Pseudomonadati</taxon>
        <taxon>Bacteroidota</taxon>
        <taxon>Sphingobacteriia</taxon>
        <taxon>Sphingobacteriales</taxon>
        <taxon>Sphingobacteriaceae</taxon>
        <taxon>Pedobacter</taxon>
    </lineage>
</organism>
<evidence type="ECO:0000256" key="3">
    <source>
        <dbReference type="ARBA" id="ARBA00022452"/>
    </source>
</evidence>
<keyword evidence="5 7" id="KW-0472">Membrane</keyword>
<evidence type="ECO:0000259" key="8">
    <source>
        <dbReference type="Pfam" id="PF07715"/>
    </source>
</evidence>
<dbReference type="NCBIfam" id="TIGR04057">
    <property type="entry name" value="SusC_RagA_signa"/>
    <property type="match status" value="1"/>
</dbReference>
<dbReference type="InterPro" id="IPR039426">
    <property type="entry name" value="TonB-dep_rcpt-like"/>
</dbReference>
<comment type="similarity">
    <text evidence="7">Belongs to the TonB-dependent receptor family.</text>
</comment>
<feature type="domain" description="TonB-dependent receptor plug" evidence="8">
    <location>
        <begin position="140"/>
        <end position="248"/>
    </location>
</feature>
<evidence type="ECO:0000256" key="6">
    <source>
        <dbReference type="ARBA" id="ARBA00023237"/>
    </source>
</evidence>
<evidence type="ECO:0000313" key="9">
    <source>
        <dbReference type="EMBL" id="RDC57867.1"/>
    </source>
</evidence>
<comment type="caution">
    <text evidence="9">The sequence shown here is derived from an EMBL/GenBank/DDBJ whole genome shotgun (WGS) entry which is preliminary data.</text>
</comment>
<evidence type="ECO:0000313" key="10">
    <source>
        <dbReference type="Proteomes" id="UP000253961"/>
    </source>
</evidence>
<dbReference type="InterPro" id="IPR036942">
    <property type="entry name" value="Beta-barrel_TonB_sf"/>
</dbReference>
<dbReference type="InterPro" id="IPR023996">
    <property type="entry name" value="TonB-dep_OMP_SusC/RagA"/>
</dbReference>
<keyword evidence="10" id="KW-1185">Reference proteome</keyword>
<name>A0A369Q3N2_9SPHI</name>
<dbReference type="InterPro" id="IPR023997">
    <property type="entry name" value="TonB-dep_OMP_SusC/RagA_CS"/>
</dbReference>
<evidence type="ECO:0000256" key="4">
    <source>
        <dbReference type="ARBA" id="ARBA00022692"/>
    </source>
</evidence>
<keyword evidence="4 7" id="KW-0812">Transmembrane</keyword>
<keyword evidence="6 7" id="KW-0998">Cell outer membrane</keyword>
<dbReference type="InterPro" id="IPR008969">
    <property type="entry name" value="CarboxyPept-like_regulatory"/>
</dbReference>
<comment type="subcellular location">
    <subcellularLocation>
        <location evidence="1 7">Cell outer membrane</location>
        <topology evidence="1 7">Multi-pass membrane protein</topology>
    </subcellularLocation>
</comment>
<dbReference type="PROSITE" id="PS52016">
    <property type="entry name" value="TONB_DEPENDENT_REC_3"/>
    <property type="match status" value="1"/>
</dbReference>
<dbReference type="Pfam" id="PF13715">
    <property type="entry name" value="CarbopepD_reg_2"/>
    <property type="match status" value="1"/>
</dbReference>
<gene>
    <name evidence="9" type="ORF">DU508_02635</name>
</gene>
<accession>A0A369Q3N2</accession>
<evidence type="ECO:0000256" key="1">
    <source>
        <dbReference type="ARBA" id="ARBA00004571"/>
    </source>
</evidence>
<dbReference type="Gene3D" id="2.60.40.1120">
    <property type="entry name" value="Carboxypeptidase-like, regulatory domain"/>
    <property type="match status" value="1"/>
</dbReference>
<dbReference type="Gene3D" id="2.170.130.10">
    <property type="entry name" value="TonB-dependent receptor, plug domain"/>
    <property type="match status" value="1"/>
</dbReference>
<proteinExistence type="inferred from homology"/>
<evidence type="ECO:0000256" key="5">
    <source>
        <dbReference type="ARBA" id="ARBA00023136"/>
    </source>
</evidence>
<keyword evidence="3 7" id="KW-1134">Transmembrane beta strand</keyword>
<dbReference type="InterPro" id="IPR012910">
    <property type="entry name" value="Plug_dom"/>
</dbReference>
<dbReference type="InterPro" id="IPR037066">
    <property type="entry name" value="Plug_dom_sf"/>
</dbReference>
<dbReference type="Pfam" id="PF07715">
    <property type="entry name" value="Plug"/>
    <property type="match status" value="1"/>
</dbReference>
<dbReference type="SUPFAM" id="SSF56935">
    <property type="entry name" value="Porins"/>
    <property type="match status" value="1"/>
</dbReference>
<reference evidence="9 10" key="1">
    <citation type="submission" date="2018-07" db="EMBL/GenBank/DDBJ databases">
        <title>Pedobacter sp. nov., isolated from soil.</title>
        <authorList>
            <person name="Zhou L.Y."/>
            <person name="Du Z.J."/>
        </authorList>
    </citation>
    <scope>NUCLEOTIDE SEQUENCE [LARGE SCALE GENOMIC DNA]</scope>
    <source>
        <strain evidence="9 10">JDX94</strain>
    </source>
</reference>
<protein>
    <submittedName>
        <fullName evidence="9">TonB-dependent receptor</fullName>
    </submittedName>
</protein>
<keyword evidence="9" id="KW-0675">Receptor</keyword>